<protein>
    <recommendedName>
        <fullName evidence="8">Chitin-binding type-2 domain-containing protein</fullName>
    </recommendedName>
</protein>
<dbReference type="Gene3D" id="2.170.140.10">
    <property type="entry name" value="Chitin binding domain"/>
    <property type="match status" value="1"/>
</dbReference>
<evidence type="ECO:0000256" key="1">
    <source>
        <dbReference type="ARBA" id="ARBA00022669"/>
    </source>
</evidence>
<proteinExistence type="predicted"/>
<evidence type="ECO:0000256" key="3">
    <source>
        <dbReference type="ARBA" id="ARBA00022737"/>
    </source>
</evidence>
<name>A0A1W0X2Z8_HYPEX</name>
<dbReference type="InterPro" id="IPR036508">
    <property type="entry name" value="Chitin-bd_dom_sf"/>
</dbReference>
<dbReference type="Proteomes" id="UP000192578">
    <property type="component" value="Unassembled WGS sequence"/>
</dbReference>
<keyword evidence="2 7" id="KW-0732">Signal</keyword>
<keyword evidence="10" id="KW-1185">Reference proteome</keyword>
<feature type="domain" description="Chitin-binding type-2" evidence="8">
    <location>
        <begin position="97"/>
        <end position="157"/>
    </location>
</feature>
<evidence type="ECO:0000313" key="10">
    <source>
        <dbReference type="Proteomes" id="UP000192578"/>
    </source>
</evidence>
<dbReference type="PROSITE" id="PS50940">
    <property type="entry name" value="CHIT_BIND_II"/>
    <property type="match status" value="2"/>
</dbReference>
<accession>A0A1W0X2Z8</accession>
<keyword evidence="3" id="KW-0677">Repeat</keyword>
<evidence type="ECO:0000256" key="4">
    <source>
        <dbReference type="ARBA" id="ARBA00023157"/>
    </source>
</evidence>
<dbReference type="PANTHER" id="PTHR23301">
    <property type="entry name" value="CHITIN BINDING PERITROPHIN-A"/>
    <property type="match status" value="1"/>
</dbReference>
<feature type="domain" description="Chitin-binding type-2" evidence="8">
    <location>
        <begin position="252"/>
        <end position="312"/>
    </location>
</feature>
<dbReference type="Pfam" id="PF01607">
    <property type="entry name" value="CBM_14"/>
    <property type="match status" value="2"/>
</dbReference>
<dbReference type="InterPro" id="IPR051940">
    <property type="entry name" value="Chitin_bind-dev_reg"/>
</dbReference>
<dbReference type="GO" id="GO:0008061">
    <property type="term" value="F:chitin binding"/>
    <property type="evidence" value="ECO:0007669"/>
    <property type="project" value="UniProtKB-KW"/>
</dbReference>
<keyword evidence="1" id="KW-0147">Chitin-binding</keyword>
<dbReference type="AlphaFoldDB" id="A0A1W0X2Z8"/>
<reference evidence="10" key="1">
    <citation type="submission" date="2017-01" db="EMBL/GenBank/DDBJ databases">
        <title>Comparative genomics of anhydrobiosis in the tardigrade Hypsibius dujardini.</title>
        <authorList>
            <person name="Yoshida Y."/>
            <person name="Koutsovoulos G."/>
            <person name="Laetsch D."/>
            <person name="Stevens L."/>
            <person name="Kumar S."/>
            <person name="Horikawa D."/>
            <person name="Ishino K."/>
            <person name="Komine S."/>
            <person name="Tomita M."/>
            <person name="Blaxter M."/>
            <person name="Arakawa K."/>
        </authorList>
    </citation>
    <scope>NUCLEOTIDE SEQUENCE [LARGE SCALE GENOMIC DNA]</scope>
    <source>
        <strain evidence="10">Z151</strain>
    </source>
</reference>
<dbReference type="SUPFAM" id="SSF57625">
    <property type="entry name" value="Invertebrate chitin-binding proteins"/>
    <property type="match status" value="2"/>
</dbReference>
<keyword evidence="4" id="KW-1015">Disulfide bond</keyword>
<organism evidence="9 10">
    <name type="scientific">Hypsibius exemplaris</name>
    <name type="common">Freshwater tardigrade</name>
    <dbReference type="NCBI Taxonomy" id="2072580"/>
    <lineage>
        <taxon>Eukaryota</taxon>
        <taxon>Metazoa</taxon>
        <taxon>Ecdysozoa</taxon>
        <taxon>Tardigrada</taxon>
        <taxon>Eutardigrada</taxon>
        <taxon>Parachela</taxon>
        <taxon>Hypsibioidea</taxon>
        <taxon>Hypsibiidae</taxon>
        <taxon>Hypsibius</taxon>
    </lineage>
</organism>
<dbReference type="EMBL" id="MTYJ01000020">
    <property type="protein sequence ID" value="OQV21886.1"/>
    <property type="molecule type" value="Genomic_DNA"/>
</dbReference>
<evidence type="ECO:0000256" key="7">
    <source>
        <dbReference type="SAM" id="SignalP"/>
    </source>
</evidence>
<evidence type="ECO:0000256" key="6">
    <source>
        <dbReference type="SAM" id="MobiDB-lite"/>
    </source>
</evidence>
<evidence type="ECO:0000256" key="5">
    <source>
        <dbReference type="ARBA" id="ARBA00023180"/>
    </source>
</evidence>
<dbReference type="PANTHER" id="PTHR23301:SF0">
    <property type="entry name" value="CHITIN-BINDING TYPE-2 DOMAIN-CONTAINING PROTEIN-RELATED"/>
    <property type="match status" value="1"/>
</dbReference>
<feature type="signal peptide" evidence="7">
    <location>
        <begin position="1"/>
        <end position="29"/>
    </location>
</feature>
<dbReference type="GO" id="GO:0005576">
    <property type="term" value="C:extracellular region"/>
    <property type="evidence" value="ECO:0007669"/>
    <property type="project" value="InterPro"/>
</dbReference>
<dbReference type="InterPro" id="IPR002557">
    <property type="entry name" value="Chitin-bd_dom"/>
</dbReference>
<dbReference type="OrthoDB" id="8197172at2759"/>
<feature type="region of interest" description="Disordered" evidence="6">
    <location>
        <begin position="436"/>
        <end position="513"/>
    </location>
</feature>
<feature type="compositionally biased region" description="Basic and acidic residues" evidence="6">
    <location>
        <begin position="466"/>
        <end position="476"/>
    </location>
</feature>
<evidence type="ECO:0000256" key="2">
    <source>
        <dbReference type="ARBA" id="ARBA00022729"/>
    </source>
</evidence>
<feature type="chain" id="PRO_5010739954" description="Chitin-binding type-2 domain-containing protein" evidence="7">
    <location>
        <begin position="30"/>
        <end position="537"/>
    </location>
</feature>
<gene>
    <name evidence="9" type="ORF">BV898_04099</name>
</gene>
<evidence type="ECO:0000313" key="9">
    <source>
        <dbReference type="EMBL" id="OQV21886.1"/>
    </source>
</evidence>
<comment type="caution">
    <text evidence="9">The sequence shown here is derived from an EMBL/GenBank/DDBJ whole genome shotgun (WGS) entry which is preliminary data.</text>
</comment>
<keyword evidence="5" id="KW-0325">Glycoprotein</keyword>
<evidence type="ECO:0000259" key="8">
    <source>
        <dbReference type="PROSITE" id="PS50940"/>
    </source>
</evidence>
<sequence length="537" mass="60067">MEYSPSTMAMFPRFCAFVFMCMMVRLTASLDATSSATTVETSTTNSSAAASSNLQEDAVPFGNSFLGGSAFGANPALNNFRFRNDLQTQAGNVPYSQPNCLGHQPGMYGSPTYQCQVFFICQADGRLDPMNCPQGTRFNNYLGVCDWPQKVDANCNPIYSENYERYGALASLYGNDPSSSQYRFPDTYQSGSLYAGGALGGVGFEGSARISHHNRHRVPARRLLLDVVHKGSNSLQVVPSYDAYEFLSKQYGFTCQDKKSGYYGDFLYECRIFHVCHSDGRRDTFFCPALTRFNDVLQICDWQHKIDQHCRPLYAIPTDTSYDGKETYLLPSIQALFRPDDLHPYSANFKPSHQLHHATEKPYRNKYQEQEYYQSVYSQQQEPRLKFLLETQVPGPFAASRHPHIRFVPKQAFIENRPDIQAPAAEVNVLIAHGSGSLLPNDRSPAHEDDSGGVRAATETDVDVETPDHQEEKADDSPVPESKLQLDLLPAKSTESAEAQPEGASEQRKADSINKKVVLVSVPQQEVLIRQKWMLSV</sequence>
<dbReference type="SMART" id="SM00494">
    <property type="entry name" value="ChtBD2"/>
    <property type="match status" value="2"/>
</dbReference>